<comment type="caution">
    <text evidence="1">The sequence shown here is derived from an EMBL/GenBank/DDBJ whole genome shotgun (WGS) entry which is preliminary data.</text>
</comment>
<dbReference type="PANTHER" id="PTHR13542">
    <property type="entry name" value="LSM12 HOMOLOG"/>
    <property type="match status" value="1"/>
</dbReference>
<organism evidence="1 2">
    <name type="scientific">Leptomonas pyrrhocoris</name>
    <name type="common">Firebug parasite</name>
    <dbReference type="NCBI Taxonomy" id="157538"/>
    <lineage>
        <taxon>Eukaryota</taxon>
        <taxon>Discoba</taxon>
        <taxon>Euglenozoa</taxon>
        <taxon>Kinetoplastea</taxon>
        <taxon>Metakinetoplastina</taxon>
        <taxon>Trypanosomatida</taxon>
        <taxon>Trypanosomatidae</taxon>
        <taxon>Leishmaniinae</taxon>
        <taxon>Leptomonas</taxon>
    </lineage>
</organism>
<dbReference type="AlphaFoldDB" id="A0A0N0E0N9"/>
<dbReference type="RefSeq" id="XP_015665111.1">
    <property type="nucleotide sequence ID" value="XM_015797103.1"/>
</dbReference>
<sequence length="191" mass="21441">MSIIKEDDAVGYYATLTLVDDTKVEGTIFTYNPKEGLLVLLQKHDEQTNMKMVRTPYIKEFQLSNAEEESHLPPALDSFSELPSMHAGRDKSIFKHATTQLKNAEATREKHFSEVTADTPIAAVDAYLKLLRLYPFIEWNKDEGVIQVSDTVIVVGDPDWKTPKAVLVDGASDKEKQFADRLQVALSNGKK</sequence>
<dbReference type="GeneID" id="26901068"/>
<name>A0A0N0E0N9_LEPPY</name>
<proteinExistence type="predicted"/>
<dbReference type="Proteomes" id="UP000037923">
    <property type="component" value="Unassembled WGS sequence"/>
</dbReference>
<accession>A0A0N0E0N9</accession>
<reference evidence="1 2" key="1">
    <citation type="submission" date="2015-07" db="EMBL/GenBank/DDBJ databases">
        <title>High-quality genome of monoxenous trypanosomatid Leptomonas pyrrhocoris.</title>
        <authorList>
            <person name="Flegontov P."/>
            <person name="Butenko A."/>
            <person name="Firsov S."/>
            <person name="Vlcek C."/>
            <person name="Logacheva M.D."/>
            <person name="Field M."/>
            <person name="Filatov D."/>
            <person name="Flegontova O."/>
            <person name="Gerasimov E."/>
            <person name="Jackson A.P."/>
            <person name="Kelly S."/>
            <person name="Opperdoes F."/>
            <person name="O'Reilly A."/>
            <person name="Votypka J."/>
            <person name="Yurchenko V."/>
            <person name="Lukes J."/>
        </authorList>
    </citation>
    <scope>NUCLEOTIDE SEQUENCE [LARGE SCALE GENOMIC DNA]</scope>
    <source>
        <strain evidence="1">H10</strain>
    </source>
</reference>
<dbReference type="InterPro" id="IPR039683">
    <property type="entry name" value="Lsm12-like"/>
</dbReference>
<gene>
    <name evidence="1" type="ORF">ABB37_00771</name>
</gene>
<protein>
    <submittedName>
        <fullName evidence="1">p21 antigen protein</fullName>
    </submittedName>
</protein>
<dbReference type="VEuPathDB" id="TriTrypDB:LpyrH10_01_7710"/>
<dbReference type="EMBL" id="LGTL01000001">
    <property type="protein sequence ID" value="KPA86672.1"/>
    <property type="molecule type" value="Genomic_DNA"/>
</dbReference>
<keyword evidence="2" id="KW-1185">Reference proteome</keyword>
<evidence type="ECO:0000313" key="2">
    <source>
        <dbReference type="Proteomes" id="UP000037923"/>
    </source>
</evidence>
<evidence type="ECO:0000313" key="1">
    <source>
        <dbReference type="EMBL" id="KPA86672.1"/>
    </source>
</evidence>
<dbReference type="OMA" id="PFIEWNK"/>
<dbReference type="OrthoDB" id="256076at2759"/>